<evidence type="ECO:0000256" key="1">
    <source>
        <dbReference type="SAM" id="MobiDB-lite"/>
    </source>
</evidence>
<sequence length="1396" mass="160949">MIFSESIEYQSDPRSDDEEVSSPKRSKAFSSKQTTVGLEEDSNDIITKEDRGEFIENHRTIVESQRGAGKIQTDTGVYQRDTRKYFGDTEKYHVGNKQCQIGTENFQGDTEKFQRNTEDYQIDAEEYKNGTKEYQIRNEECQSHNEEHQRGIQKHKRRFVVASVAPRKKRRTGGDVNPKQWARNANSAKRRMGEKYVGLKKLEDGKYKLVNERKERQLQPRCNCRNTKRFNCEKIVETERQKLFHHFWKGIDSWEGKKAVIASLVDKSKPDYRRKTTNIENLRKNISFKYYLKRGDEKVRELWPRVVVMPAALEYQFWDNDMVMEFLDLYEREPVIWNPKHPHYKEFAHVFDAWKRIQKSLSFDCSVMDLKQKKDNILSTFRRLVLKIRKSEETGVPYKPEWFAFNRIASFLYPVYKPKKRTPIVCEPNEITVIEGSEKLIEPLSDVRGSVKIFVHADELFDVLYFAHLSVGHGGRDKMIKWLNAVYKNVTQAQVKLFLEFCELCQQKQKSDRRGMAGESITTSDSDIDCQVIVGQSAMECKSWDSDMVMEFLDLYEREPVIWNPKHPHHKEYGYVFDAWKRIQRSLSFDCSVMDLKQKKENILSTFRKLVLKIRRSEGTGVLYKPEWFAFNRIASFLYPVYKPKKRTPIVCEPNEITIIEVRSAYVPICGKTKCRGVAYRSFPKNPKLPEAWVIRCQRKGNLNIQHARICCEHFLPPDYADVRSSVFTVCWGLWCGTVVGQSAMEYWNSDNVMEFLDLYEQEPVLWHPKHPHHKDRSRIFDAWRRIQRRMSVDCSIKELKQKKENILSTYRKIVLRIRHGEETGVPYKPEWFAFNRIASFLYPFYRPKKRTPIVCEPNEITIIEVCELHFKEEDIIRNMEHFHKESGCLLKAPLKYPRLKPDAIPVYVQGYLKPTVSKKNSGNCIYYPDFNSAQPFKTACFSALKAVHKAESGELVKYAYGVRLKALCPSSIESQIGITNLQSLTCSELVTPMKFFRLKAKRGCLENTSPDEPAETLCGSSDNHQTSKDITLTGRRIIDVGYFFNRLRQINNHGPSNCSLSNMTIVSETKEGLRTGIELRCSVCFFTEIVWSENTDSSKVPVNAAAVSGIITMGGGYSNLEDILSTMDIPSITSCIFQKERDLISAAREETAAKEIQDAALEKKPLLTMVADDCLAKRSYRTNYTSLSAASSGTVAKEAEKKDHIPIEPTVEIKEEPTDYASNPSTSSNNINEEFILPHEESSWTASDTVVEPQFTLSVASLSSPNGPETSDGEQLKKKRKPNPNRVSTTTTFVPPVKNGPEMRQQSPVYNFDDFPMPSSLSKEPPGEFSSLGPVSKEPRKDQFDVFGEYIAAKLRSLDRRSCAFAQKAIGDIIFEAEMGKYLTDGRNRSLMTQS</sequence>
<feature type="region of interest" description="Disordered" evidence="1">
    <location>
        <begin position="1208"/>
        <end position="1232"/>
    </location>
</feature>
<feature type="compositionally biased region" description="Basic and acidic residues" evidence="1">
    <location>
        <begin position="1208"/>
        <end position="1218"/>
    </location>
</feature>
<name>A0A8T0ENG2_ARGBR</name>
<organism evidence="3 4">
    <name type="scientific">Argiope bruennichi</name>
    <name type="common">Wasp spider</name>
    <name type="synonym">Aranea bruennichi</name>
    <dbReference type="NCBI Taxonomy" id="94029"/>
    <lineage>
        <taxon>Eukaryota</taxon>
        <taxon>Metazoa</taxon>
        <taxon>Ecdysozoa</taxon>
        <taxon>Arthropoda</taxon>
        <taxon>Chelicerata</taxon>
        <taxon>Arachnida</taxon>
        <taxon>Araneae</taxon>
        <taxon>Araneomorphae</taxon>
        <taxon>Entelegynae</taxon>
        <taxon>Araneoidea</taxon>
        <taxon>Araneidae</taxon>
        <taxon>Argiope</taxon>
    </lineage>
</organism>
<feature type="compositionally biased region" description="Polar residues" evidence="1">
    <location>
        <begin position="1260"/>
        <end position="1270"/>
    </location>
</feature>
<proteinExistence type="predicted"/>
<dbReference type="InterPro" id="IPR006578">
    <property type="entry name" value="MADF-dom"/>
</dbReference>
<dbReference type="SMART" id="SM00595">
    <property type="entry name" value="MADF"/>
    <property type="match status" value="3"/>
</dbReference>
<dbReference type="EMBL" id="JABXBU010002072">
    <property type="protein sequence ID" value="KAF8777330.1"/>
    <property type="molecule type" value="Genomic_DNA"/>
</dbReference>
<dbReference type="Pfam" id="PF10545">
    <property type="entry name" value="MADF_DNA_bdg"/>
    <property type="match status" value="3"/>
</dbReference>
<evidence type="ECO:0000313" key="3">
    <source>
        <dbReference type="EMBL" id="KAF8777330.1"/>
    </source>
</evidence>
<feature type="compositionally biased region" description="Polar residues" evidence="1">
    <location>
        <begin position="1221"/>
        <end position="1232"/>
    </location>
</feature>
<dbReference type="InterPro" id="IPR049012">
    <property type="entry name" value="Mutator_transp_dom"/>
</dbReference>
<feature type="domain" description="MADF" evidence="2">
    <location>
        <begin position="325"/>
        <end position="417"/>
    </location>
</feature>
<dbReference type="Proteomes" id="UP000807504">
    <property type="component" value="Unassembled WGS sequence"/>
</dbReference>
<feature type="domain" description="MADF" evidence="2">
    <location>
        <begin position="551"/>
        <end position="643"/>
    </location>
</feature>
<comment type="caution">
    <text evidence="3">The sequence shown here is derived from an EMBL/GenBank/DDBJ whole genome shotgun (WGS) entry which is preliminary data.</text>
</comment>
<dbReference type="SUPFAM" id="SSF57716">
    <property type="entry name" value="Glucocorticoid receptor-like (DNA-binding domain)"/>
    <property type="match status" value="1"/>
</dbReference>
<dbReference type="PROSITE" id="PS51029">
    <property type="entry name" value="MADF"/>
    <property type="match status" value="3"/>
</dbReference>
<feature type="domain" description="MADF" evidence="2">
    <location>
        <begin position="755"/>
        <end position="847"/>
    </location>
</feature>
<dbReference type="PANTHER" id="PTHR21505">
    <property type="entry name" value="MADF DOMAIN-CONTAINING PROTEIN-RELATED"/>
    <property type="match status" value="1"/>
</dbReference>
<keyword evidence="4" id="KW-1185">Reference proteome</keyword>
<dbReference type="PANTHER" id="PTHR21505:SF12">
    <property type="entry name" value="MADF DOMAIN-CONTAINING PROTEIN-RELATED"/>
    <property type="match status" value="1"/>
</dbReference>
<evidence type="ECO:0000259" key="2">
    <source>
        <dbReference type="PROSITE" id="PS51029"/>
    </source>
</evidence>
<dbReference type="Pfam" id="PF20700">
    <property type="entry name" value="Mutator"/>
    <property type="match status" value="1"/>
</dbReference>
<evidence type="ECO:0000313" key="4">
    <source>
        <dbReference type="Proteomes" id="UP000807504"/>
    </source>
</evidence>
<protein>
    <submittedName>
        <fullName evidence="3">KRAB-A domain-containing protein 2</fullName>
    </submittedName>
</protein>
<feature type="region of interest" description="Disordered" evidence="1">
    <location>
        <begin position="1"/>
        <end position="40"/>
    </location>
</feature>
<reference evidence="3" key="1">
    <citation type="journal article" date="2020" name="bioRxiv">
        <title>Chromosome-level reference genome of the European wasp spider Argiope bruennichi: a resource for studies on range expansion and evolutionary adaptation.</title>
        <authorList>
            <person name="Sheffer M.M."/>
            <person name="Hoppe A."/>
            <person name="Krehenwinkel H."/>
            <person name="Uhl G."/>
            <person name="Kuss A.W."/>
            <person name="Jensen L."/>
            <person name="Jensen C."/>
            <person name="Gillespie R.G."/>
            <person name="Hoff K.J."/>
            <person name="Prost S."/>
        </authorList>
    </citation>
    <scope>NUCLEOTIDE SEQUENCE</scope>
</reference>
<gene>
    <name evidence="3" type="ORF">HNY73_014202</name>
</gene>
<feature type="region of interest" description="Disordered" evidence="1">
    <location>
        <begin position="1260"/>
        <end position="1304"/>
    </location>
</feature>
<reference evidence="3" key="2">
    <citation type="submission" date="2020-06" db="EMBL/GenBank/DDBJ databases">
        <authorList>
            <person name="Sheffer M."/>
        </authorList>
    </citation>
    <scope>NUCLEOTIDE SEQUENCE</scope>
</reference>
<accession>A0A8T0ENG2</accession>